<keyword evidence="1" id="KW-1133">Transmembrane helix</keyword>
<sequence>MAVAYQIMIWFCFGFLLYLAWQDFLTFRIRNRDVLIFSGMVLALLALRGFEGALPDVMAGLLLFGLGFVMWLLGAMGAGDVKLYLPLGVFVGWSMLPIYVVFLLLGSVLLLMSILAARRFPSEKGLLRARLTKIARTKGVPYAVPMAFGAILTMLPHAIQM</sequence>
<organism evidence="3 4">
    <name type="scientific">Seohaeicola saemankumensis</name>
    <dbReference type="NCBI Taxonomy" id="481181"/>
    <lineage>
        <taxon>Bacteria</taxon>
        <taxon>Pseudomonadati</taxon>
        <taxon>Pseudomonadota</taxon>
        <taxon>Alphaproteobacteria</taxon>
        <taxon>Rhodobacterales</taxon>
        <taxon>Roseobacteraceae</taxon>
        <taxon>Seohaeicola</taxon>
    </lineage>
</organism>
<feature type="domain" description="Prepilin type IV endopeptidase peptidase" evidence="2">
    <location>
        <begin position="10"/>
        <end position="110"/>
    </location>
</feature>
<evidence type="ECO:0000313" key="4">
    <source>
        <dbReference type="Proteomes" id="UP001597151"/>
    </source>
</evidence>
<reference evidence="4" key="1">
    <citation type="journal article" date="2019" name="Int. J. Syst. Evol. Microbiol.">
        <title>The Global Catalogue of Microorganisms (GCM) 10K type strain sequencing project: providing services to taxonomists for standard genome sequencing and annotation.</title>
        <authorList>
            <consortium name="The Broad Institute Genomics Platform"/>
            <consortium name="The Broad Institute Genome Sequencing Center for Infectious Disease"/>
            <person name="Wu L."/>
            <person name="Ma J."/>
        </authorList>
    </citation>
    <scope>NUCLEOTIDE SEQUENCE [LARGE SCALE GENOMIC DNA]</scope>
    <source>
        <strain evidence="4">CCUG 55328</strain>
    </source>
</reference>
<comment type="caution">
    <text evidence="3">The sequence shown here is derived from an EMBL/GenBank/DDBJ whole genome shotgun (WGS) entry which is preliminary data.</text>
</comment>
<feature type="transmembrane region" description="Helical" evidence="1">
    <location>
        <begin position="57"/>
        <end position="78"/>
    </location>
</feature>
<evidence type="ECO:0000313" key="3">
    <source>
        <dbReference type="EMBL" id="MFD1196042.1"/>
    </source>
</evidence>
<dbReference type="Gene3D" id="1.20.120.1220">
    <property type="match status" value="1"/>
</dbReference>
<feature type="transmembrane region" description="Helical" evidence="1">
    <location>
        <begin position="34"/>
        <end position="50"/>
    </location>
</feature>
<gene>
    <name evidence="3" type="ORF">ACFQ3C_15315</name>
</gene>
<dbReference type="Proteomes" id="UP001597151">
    <property type="component" value="Unassembled WGS sequence"/>
</dbReference>
<protein>
    <submittedName>
        <fullName evidence="3">Prepilin peptidase</fullName>
    </submittedName>
</protein>
<dbReference type="InterPro" id="IPR000045">
    <property type="entry name" value="Prepilin_IV_endopep_pep"/>
</dbReference>
<keyword evidence="1" id="KW-0472">Membrane</keyword>
<accession>A0ABW3TH44</accession>
<name>A0ABW3TH44_9RHOB</name>
<dbReference type="RefSeq" id="WP_380793593.1">
    <property type="nucleotide sequence ID" value="NZ_JBHTKR010000006.1"/>
</dbReference>
<feature type="transmembrane region" description="Helical" evidence="1">
    <location>
        <begin position="139"/>
        <end position="159"/>
    </location>
</feature>
<feature type="transmembrane region" description="Helical" evidence="1">
    <location>
        <begin position="7"/>
        <end position="28"/>
    </location>
</feature>
<proteinExistence type="predicted"/>
<keyword evidence="4" id="KW-1185">Reference proteome</keyword>
<evidence type="ECO:0000256" key="1">
    <source>
        <dbReference type="SAM" id="Phobius"/>
    </source>
</evidence>
<dbReference type="Pfam" id="PF01478">
    <property type="entry name" value="Peptidase_A24"/>
    <property type="match status" value="1"/>
</dbReference>
<evidence type="ECO:0000259" key="2">
    <source>
        <dbReference type="Pfam" id="PF01478"/>
    </source>
</evidence>
<keyword evidence="1" id="KW-0812">Transmembrane</keyword>
<dbReference type="EMBL" id="JBHTKR010000006">
    <property type="protein sequence ID" value="MFD1196042.1"/>
    <property type="molecule type" value="Genomic_DNA"/>
</dbReference>
<feature type="transmembrane region" description="Helical" evidence="1">
    <location>
        <begin position="98"/>
        <end position="118"/>
    </location>
</feature>